<organism evidence="15 16">
    <name type="scientific">Castilleja foliolosa</name>
    <dbReference type="NCBI Taxonomy" id="1961234"/>
    <lineage>
        <taxon>Eukaryota</taxon>
        <taxon>Viridiplantae</taxon>
        <taxon>Streptophyta</taxon>
        <taxon>Embryophyta</taxon>
        <taxon>Tracheophyta</taxon>
        <taxon>Spermatophyta</taxon>
        <taxon>Magnoliopsida</taxon>
        <taxon>eudicotyledons</taxon>
        <taxon>Gunneridae</taxon>
        <taxon>Pentapetalae</taxon>
        <taxon>asterids</taxon>
        <taxon>lamiids</taxon>
        <taxon>Lamiales</taxon>
        <taxon>Orobanchaceae</taxon>
        <taxon>Pedicularideae</taxon>
        <taxon>Castillejinae</taxon>
        <taxon>Castilleja</taxon>
    </lineage>
</organism>
<keyword evidence="16" id="KW-1185">Reference proteome</keyword>
<evidence type="ECO:0000256" key="5">
    <source>
        <dbReference type="ARBA" id="ARBA00022692"/>
    </source>
</evidence>
<dbReference type="SUPFAM" id="SSF52047">
    <property type="entry name" value="RNI-like"/>
    <property type="match status" value="1"/>
</dbReference>
<dbReference type="AlphaFoldDB" id="A0ABD3EEW1"/>
<evidence type="ECO:0000256" key="10">
    <source>
        <dbReference type="ARBA" id="ARBA00023180"/>
    </source>
</evidence>
<keyword evidence="6 12" id="KW-0732">Signal</keyword>
<evidence type="ECO:0000256" key="6">
    <source>
        <dbReference type="ARBA" id="ARBA00022729"/>
    </source>
</evidence>
<evidence type="ECO:0000313" key="16">
    <source>
        <dbReference type="Proteomes" id="UP001632038"/>
    </source>
</evidence>
<dbReference type="Pfam" id="PF08263">
    <property type="entry name" value="LRRNT_2"/>
    <property type="match status" value="1"/>
</dbReference>
<keyword evidence="4" id="KW-0433">Leucine-rich repeat</keyword>
<evidence type="ECO:0000313" key="15">
    <source>
        <dbReference type="EMBL" id="KAL3652892.1"/>
    </source>
</evidence>
<dbReference type="Proteomes" id="UP001632038">
    <property type="component" value="Unassembled WGS sequence"/>
</dbReference>
<comment type="subcellular location">
    <subcellularLocation>
        <location evidence="1">Cell membrane</location>
        <topology evidence="1">Single-pass type I membrane protein</topology>
    </subcellularLocation>
</comment>
<dbReference type="FunFam" id="3.80.10.10:FF:000095">
    <property type="entry name" value="LRR receptor-like serine/threonine-protein kinase GSO1"/>
    <property type="match status" value="1"/>
</dbReference>
<dbReference type="InterPro" id="IPR046956">
    <property type="entry name" value="RLP23-like"/>
</dbReference>
<evidence type="ECO:0000256" key="8">
    <source>
        <dbReference type="ARBA" id="ARBA00022989"/>
    </source>
</evidence>
<evidence type="ECO:0000256" key="12">
    <source>
        <dbReference type="SAM" id="SignalP"/>
    </source>
</evidence>
<feature type="chain" id="PRO_5044836487" description="Leucine-rich repeat-containing N-terminal plant-type domain-containing protein" evidence="12">
    <location>
        <begin position="26"/>
        <end position="837"/>
    </location>
</feature>
<feature type="domain" description="Leucine-rich repeat-containing N-terminal plant-type" evidence="13">
    <location>
        <begin position="36"/>
        <end position="76"/>
    </location>
</feature>
<keyword evidence="10" id="KW-0325">Glycoprotein</keyword>
<comment type="similarity">
    <text evidence="2">Belongs to the RLP family.</text>
</comment>
<dbReference type="EMBL" id="JAVIJP010000005">
    <property type="protein sequence ID" value="KAL3652892.1"/>
    <property type="molecule type" value="Genomic_DNA"/>
</dbReference>
<evidence type="ECO:0000259" key="13">
    <source>
        <dbReference type="Pfam" id="PF08263"/>
    </source>
</evidence>
<sequence>MSSSILIPIIIVLLTIDKFTISCLAIKNNVTFNCSPRERKALLRFKASFSNDQSNNMLSSWKVNSDCCVWLGVECDNASRGHVVGLHLRYHHSSLNSRLRTAAIHLNLSNADFDGVVPQQLDNLPSLRILDLRYGYNLIVDNLLWATNLWSLEYLDMSNVNLNATKDLIKVLGMLPSLVELRLPYCVLNNTNLAPTTNYCANSTLFFNNLQNLDLSQNSLGENFSFCFLHNMTSQSFLDISRNNLHGSTPSALGDLRALRVLNLRGNNLFGSIPSSLGNLRDLKVLNLRDNNLFGPIPSTFGNLRALRVLDLVGNHLSGEIPVSLGQLSNLERIYISFNAFEGTLSNAHFAKLSKLEIFDVRFNYGLKFKTGHDWKPPFRQLKYLSMTSVEIGVQFPQWLQTQKSLSGLELSSCNITGMLPKWVVSFMNLTILDLSDNQVEGQIPELPSRLEVLNLARNFINGPIPDSLCEITALYNLDLSNNHLSGNIPLCLGNLDSLHIARLSSNQISGPIPNSIGQAGSLFWLQLSNNSLTGGIPTSLQNSTRLFALDIGDNKLYGKLPEWIGNNIVFLSALRLRNNKFDGDIPSAYCRLSLLRVMDLANNQLTGNIPNCFRNFSGMLKDDTNKDADLLTDVSLNEMMKGVMREYTTTLGYLVNLDLSSNRLSGKIPSELTILTGLNGLNLSHNHLGGTIPVNIGDMKSVESLDLSSNSLHGIIPQSLSKLTYLSHLNLSNNDLSGLIPTGSQLETLNRSSYEGNPGLCGDPLPKKCHITDNEQPEFRKVKNDDIDKIYLYACIVTGITTGFWGYFGVLVFKRSWRLALFKHMDALISKMLGRY</sequence>
<keyword evidence="5 11" id="KW-0812">Transmembrane</keyword>
<dbReference type="PROSITE" id="PS51450">
    <property type="entry name" value="LRR"/>
    <property type="match status" value="1"/>
</dbReference>
<gene>
    <name evidence="15" type="ORF">CASFOL_002573</name>
</gene>
<dbReference type="Gene3D" id="3.80.10.10">
    <property type="entry name" value="Ribonuclease Inhibitor"/>
    <property type="match status" value="4"/>
</dbReference>
<dbReference type="PANTHER" id="PTHR48063">
    <property type="entry name" value="LRR RECEPTOR-LIKE KINASE"/>
    <property type="match status" value="1"/>
</dbReference>
<evidence type="ECO:0000256" key="1">
    <source>
        <dbReference type="ARBA" id="ARBA00004251"/>
    </source>
</evidence>
<evidence type="ECO:0000256" key="3">
    <source>
        <dbReference type="ARBA" id="ARBA00022475"/>
    </source>
</evidence>
<dbReference type="GO" id="GO:0051707">
    <property type="term" value="P:response to other organism"/>
    <property type="evidence" value="ECO:0007669"/>
    <property type="project" value="UniProtKB-ARBA"/>
</dbReference>
<keyword evidence="8 11" id="KW-1133">Transmembrane helix</keyword>
<dbReference type="FunFam" id="3.80.10.10:FF:000383">
    <property type="entry name" value="Leucine-rich repeat receptor protein kinase EMS1"/>
    <property type="match status" value="1"/>
</dbReference>
<evidence type="ECO:0000259" key="14">
    <source>
        <dbReference type="Pfam" id="PF23598"/>
    </source>
</evidence>
<keyword evidence="3" id="KW-1003">Cell membrane</keyword>
<evidence type="ECO:0000256" key="2">
    <source>
        <dbReference type="ARBA" id="ARBA00009592"/>
    </source>
</evidence>
<feature type="transmembrane region" description="Helical" evidence="11">
    <location>
        <begin position="791"/>
        <end position="814"/>
    </location>
</feature>
<feature type="signal peptide" evidence="12">
    <location>
        <begin position="1"/>
        <end position="25"/>
    </location>
</feature>
<dbReference type="InterPro" id="IPR032675">
    <property type="entry name" value="LRR_dom_sf"/>
</dbReference>
<reference evidence="16" key="1">
    <citation type="journal article" date="2024" name="IScience">
        <title>Strigolactones Initiate the Formation of Haustorium-like Structures in Castilleja.</title>
        <authorList>
            <person name="Buerger M."/>
            <person name="Peterson D."/>
            <person name="Chory J."/>
        </authorList>
    </citation>
    <scope>NUCLEOTIDE SEQUENCE [LARGE SCALE GENOMIC DNA]</scope>
</reference>
<evidence type="ECO:0000256" key="11">
    <source>
        <dbReference type="SAM" id="Phobius"/>
    </source>
</evidence>
<evidence type="ECO:0000256" key="4">
    <source>
        <dbReference type="ARBA" id="ARBA00022614"/>
    </source>
</evidence>
<evidence type="ECO:0008006" key="17">
    <source>
        <dbReference type="Google" id="ProtNLM"/>
    </source>
</evidence>
<accession>A0ABD3EEW1</accession>
<evidence type="ECO:0000256" key="7">
    <source>
        <dbReference type="ARBA" id="ARBA00022737"/>
    </source>
</evidence>
<evidence type="ECO:0000256" key="9">
    <source>
        <dbReference type="ARBA" id="ARBA00023136"/>
    </source>
</evidence>
<proteinExistence type="inferred from homology"/>
<name>A0ABD3EEW1_9LAMI</name>
<comment type="caution">
    <text evidence="15">The sequence shown here is derived from an EMBL/GenBank/DDBJ whole genome shotgun (WGS) entry which is preliminary data.</text>
</comment>
<dbReference type="Pfam" id="PF00560">
    <property type="entry name" value="LRR_1"/>
    <property type="match status" value="5"/>
</dbReference>
<dbReference type="Pfam" id="PF23598">
    <property type="entry name" value="LRR_14"/>
    <property type="match status" value="1"/>
</dbReference>
<dbReference type="FunFam" id="3.80.10.10:FF:000111">
    <property type="entry name" value="LRR receptor-like serine/threonine-protein kinase ERECTA"/>
    <property type="match status" value="1"/>
</dbReference>
<protein>
    <recommendedName>
        <fullName evidence="17">Leucine-rich repeat-containing N-terminal plant-type domain-containing protein</fullName>
    </recommendedName>
</protein>
<feature type="domain" description="Disease resistance R13L4/SHOC-2-like LRR" evidence="14">
    <location>
        <begin position="206"/>
        <end position="411"/>
    </location>
</feature>
<keyword evidence="7" id="KW-0677">Repeat</keyword>
<dbReference type="SUPFAM" id="SSF52058">
    <property type="entry name" value="L domain-like"/>
    <property type="match status" value="1"/>
</dbReference>
<dbReference type="InterPro" id="IPR003591">
    <property type="entry name" value="Leu-rich_rpt_typical-subtyp"/>
</dbReference>
<dbReference type="InterPro" id="IPR055414">
    <property type="entry name" value="LRR_R13L4/SHOC2-like"/>
</dbReference>
<dbReference type="Pfam" id="PF13855">
    <property type="entry name" value="LRR_8"/>
    <property type="match status" value="1"/>
</dbReference>
<dbReference type="InterPro" id="IPR001611">
    <property type="entry name" value="Leu-rich_rpt"/>
</dbReference>
<dbReference type="PRINTS" id="PR00019">
    <property type="entry name" value="LEURICHRPT"/>
</dbReference>
<dbReference type="SMART" id="SM00369">
    <property type="entry name" value="LRR_TYP"/>
    <property type="match status" value="6"/>
</dbReference>
<keyword evidence="9 11" id="KW-0472">Membrane</keyword>
<dbReference type="PANTHER" id="PTHR48063:SF112">
    <property type="entry name" value="RECEPTOR LIKE PROTEIN 30-LIKE"/>
    <property type="match status" value="1"/>
</dbReference>
<dbReference type="GO" id="GO:0005886">
    <property type="term" value="C:plasma membrane"/>
    <property type="evidence" value="ECO:0007669"/>
    <property type="project" value="UniProtKB-SubCell"/>
</dbReference>
<dbReference type="InterPro" id="IPR013210">
    <property type="entry name" value="LRR_N_plant-typ"/>
</dbReference>
<dbReference type="GO" id="GO:0006952">
    <property type="term" value="P:defense response"/>
    <property type="evidence" value="ECO:0007669"/>
    <property type="project" value="UniProtKB-ARBA"/>
</dbReference>